<proteinExistence type="predicted"/>
<dbReference type="InterPro" id="IPR045134">
    <property type="entry name" value="UHRF1/2-like"/>
</dbReference>
<dbReference type="OrthoDB" id="2270193at2759"/>
<accession>A0A2S6CJF6</accession>
<evidence type="ECO:0000256" key="1">
    <source>
        <dbReference type="ARBA" id="ARBA00023242"/>
    </source>
</evidence>
<dbReference type="Proteomes" id="UP000237631">
    <property type="component" value="Unassembled WGS sequence"/>
</dbReference>
<sequence length="395" mass="43543">MSASEATYAHGKRWPSTVVDIPSFVAYLKQERDEIVIPLRDGKNDTGSSKDSEEFGKVQTARWNRLKDHLDMLKQSHVNAELLEGEAALANTLEIICTDPVFDGTDCGEAAQKLQQRYAQPDLGTHKTVTIGPSKGKPNCRKYFHNGLTPGKTWRKTETDPASHQALKAGAHGLPQGGIYGHPLSGAYFVTLRFSKSKLNHDDGTKILYGTRGGRKARDPASLPAPNRETLSLRASIRTMIPVRVLRFTSAGGKRGQYGPAEGWRYDGLYKVTAVETAANKHGGLFEQFTLERLPLEDNKGWSLADCYRGEKSSEEDARKQTKEKLEADKEVADARAERQFFKITVNQADGESGHAQSAPSDVPAETTEQESDQESEEGYEESDSDESADDEGDH</sequence>
<evidence type="ECO:0000256" key="2">
    <source>
        <dbReference type="PROSITE-ProRule" id="PRU00358"/>
    </source>
</evidence>
<dbReference type="InterPro" id="IPR015947">
    <property type="entry name" value="PUA-like_sf"/>
</dbReference>
<keyword evidence="1 2" id="KW-0539">Nucleus</keyword>
<reference evidence="6" key="1">
    <citation type="journal article" date="2017" name="bioRxiv">
        <title>Conservation of a gene cluster reveals novel cercosporin biosynthetic mechanisms and extends production to the genus Colletotrichum.</title>
        <authorList>
            <person name="de Jonge R."/>
            <person name="Ebert M.K."/>
            <person name="Huitt-Roehl C.R."/>
            <person name="Pal P."/>
            <person name="Suttle J.C."/>
            <person name="Spanner R.E."/>
            <person name="Neubauer J.D."/>
            <person name="Jurick W.M.II."/>
            <person name="Stott K.A."/>
            <person name="Secor G.A."/>
            <person name="Thomma B.P.H.J."/>
            <person name="Van de Peer Y."/>
            <person name="Townsend C.A."/>
            <person name="Bolton M.D."/>
        </authorList>
    </citation>
    <scope>NUCLEOTIDE SEQUENCE [LARGE SCALE GENOMIC DNA]</scope>
    <source>
        <strain evidence="6">CBS538.71</strain>
    </source>
</reference>
<dbReference type="PROSITE" id="PS51015">
    <property type="entry name" value="YDG"/>
    <property type="match status" value="1"/>
</dbReference>
<dbReference type="GO" id="GO:0005634">
    <property type="term" value="C:nucleus"/>
    <property type="evidence" value="ECO:0007669"/>
    <property type="project" value="UniProtKB-SubCell"/>
</dbReference>
<evidence type="ECO:0000313" key="5">
    <source>
        <dbReference type="EMBL" id="PPJ59866.1"/>
    </source>
</evidence>
<gene>
    <name evidence="5" type="ORF">CBER1_04942</name>
</gene>
<dbReference type="GO" id="GO:0044027">
    <property type="term" value="P:negative regulation of gene expression via chromosomal CpG island methylation"/>
    <property type="evidence" value="ECO:0007669"/>
    <property type="project" value="TreeGrafter"/>
</dbReference>
<evidence type="ECO:0000259" key="4">
    <source>
        <dbReference type="PROSITE" id="PS51015"/>
    </source>
</evidence>
<comment type="caution">
    <text evidence="5">The sequence shown here is derived from an EMBL/GenBank/DDBJ whole genome shotgun (WGS) entry which is preliminary data.</text>
</comment>
<dbReference type="GO" id="GO:0061630">
    <property type="term" value="F:ubiquitin protein ligase activity"/>
    <property type="evidence" value="ECO:0007669"/>
    <property type="project" value="TreeGrafter"/>
</dbReference>
<name>A0A2S6CJF6_9PEZI</name>
<dbReference type="InterPro" id="IPR036987">
    <property type="entry name" value="SRA-YDG_sf"/>
</dbReference>
<dbReference type="AlphaFoldDB" id="A0A2S6CJF6"/>
<protein>
    <recommendedName>
        <fullName evidence="4">YDG domain-containing protein</fullName>
    </recommendedName>
</protein>
<dbReference type="GO" id="GO:0016567">
    <property type="term" value="P:protein ubiquitination"/>
    <property type="evidence" value="ECO:0007669"/>
    <property type="project" value="TreeGrafter"/>
</dbReference>
<dbReference type="Pfam" id="PF02182">
    <property type="entry name" value="SAD_SRA"/>
    <property type="match status" value="1"/>
</dbReference>
<feature type="domain" description="YDG" evidence="4">
    <location>
        <begin position="149"/>
        <end position="293"/>
    </location>
</feature>
<comment type="subcellular location">
    <subcellularLocation>
        <location evidence="2">Nucleus</location>
    </subcellularLocation>
</comment>
<evidence type="ECO:0000313" key="6">
    <source>
        <dbReference type="Proteomes" id="UP000237631"/>
    </source>
</evidence>
<dbReference type="EMBL" id="PNEN01000346">
    <property type="protein sequence ID" value="PPJ59866.1"/>
    <property type="molecule type" value="Genomic_DNA"/>
</dbReference>
<organism evidence="5 6">
    <name type="scientific">Cercospora berteroae</name>
    <dbReference type="NCBI Taxonomy" id="357750"/>
    <lineage>
        <taxon>Eukaryota</taxon>
        <taxon>Fungi</taxon>
        <taxon>Dikarya</taxon>
        <taxon>Ascomycota</taxon>
        <taxon>Pezizomycotina</taxon>
        <taxon>Dothideomycetes</taxon>
        <taxon>Dothideomycetidae</taxon>
        <taxon>Mycosphaerellales</taxon>
        <taxon>Mycosphaerellaceae</taxon>
        <taxon>Cercospora</taxon>
    </lineage>
</organism>
<evidence type="ECO:0000256" key="3">
    <source>
        <dbReference type="SAM" id="MobiDB-lite"/>
    </source>
</evidence>
<dbReference type="Gene3D" id="2.30.280.10">
    <property type="entry name" value="SRA-YDG"/>
    <property type="match status" value="1"/>
</dbReference>
<dbReference type="SMART" id="SM00466">
    <property type="entry name" value="SRA"/>
    <property type="match status" value="1"/>
</dbReference>
<dbReference type="PANTHER" id="PTHR14140">
    <property type="entry name" value="E3 UBIQUITIN-PROTEIN LIGASE UHRF-RELATED"/>
    <property type="match status" value="1"/>
</dbReference>
<keyword evidence="6" id="KW-1185">Reference proteome</keyword>
<dbReference type="STRING" id="357750.A0A2S6CJF6"/>
<feature type="region of interest" description="Disordered" evidence="3">
    <location>
        <begin position="344"/>
        <end position="395"/>
    </location>
</feature>
<feature type="compositionally biased region" description="Polar residues" evidence="3">
    <location>
        <begin position="345"/>
        <end position="360"/>
    </location>
</feature>
<dbReference type="PANTHER" id="PTHR14140:SF27">
    <property type="entry name" value="OS04G0289800 PROTEIN"/>
    <property type="match status" value="1"/>
</dbReference>
<feature type="compositionally biased region" description="Acidic residues" evidence="3">
    <location>
        <begin position="368"/>
        <end position="395"/>
    </location>
</feature>
<dbReference type="InterPro" id="IPR003105">
    <property type="entry name" value="SRA_YDG"/>
</dbReference>
<dbReference type="SUPFAM" id="SSF88697">
    <property type="entry name" value="PUA domain-like"/>
    <property type="match status" value="1"/>
</dbReference>
<feature type="region of interest" description="Disordered" evidence="3">
    <location>
        <begin position="309"/>
        <end position="332"/>
    </location>
</feature>